<feature type="region of interest" description="Disordered" evidence="1">
    <location>
        <begin position="96"/>
        <end position="174"/>
    </location>
</feature>
<dbReference type="PANTHER" id="PTHR24410">
    <property type="entry name" value="HL07962P-RELATED"/>
    <property type="match status" value="1"/>
</dbReference>
<dbReference type="InterPro" id="IPR051481">
    <property type="entry name" value="BTB-POZ/Galectin-3-binding"/>
</dbReference>
<name>A0A835Y9I0_9CHLO</name>
<keyword evidence="3" id="KW-1185">Reference proteome</keyword>
<evidence type="ECO:0000313" key="2">
    <source>
        <dbReference type="EMBL" id="KAG2496701.1"/>
    </source>
</evidence>
<dbReference type="Proteomes" id="UP000612055">
    <property type="component" value="Unassembled WGS sequence"/>
</dbReference>
<comment type="caution">
    <text evidence="2">The sequence shown here is derived from an EMBL/GenBank/DDBJ whole genome shotgun (WGS) entry which is preliminary data.</text>
</comment>
<accession>A0A835Y9I0</accession>
<dbReference type="PANTHER" id="PTHR24410:SF23">
    <property type="entry name" value="BTB DOMAIN-CONTAINING PROTEIN-RELATED"/>
    <property type="match status" value="1"/>
</dbReference>
<sequence length="640" mass="66894">MELLASLGARAAYSLNLLAFCERLYDNTSCSDCTIVFTVCGEALGPPLPGHKLVLQAASSHFAAMLTRRLETEQQVQLVIPPALARQPLGPVLGNIPTAAGGGAGQGGGRPAAAGTRAPKRRQAQRKDQADENEQPGKVPRKEVVDLTLDSPAGSPSHAAAQPTTPPVPAVQPVPSSRLPHVPVLRIALVSPAELPAALLAVRFAYAGRVDAGCVRVALEARRMGDYLLLGGCAEACDAYLLDALAAAGGGAEASGSGAALYQHQALWPAPEAKPSFAPVLAAARPQLLRHFGSTLATLNSPSLRQQLAAVPADALEALLESDGFGADTEDSVLVLLRVWVAANWARTDAAARQRLCGLVRLAQLSPAGRCVLTWLACDHAAKGPSRQAGWFPITPLQACHVSTFAAATAAQQRRMKVNAACPDWLKTIPRTPCIPPAGLSFPFSLGRTQLRTALADHAAAGAGDSQPLLRLHPRFSFGTAGDLDHVLAGGLELRVEVHAMRGESAAGVFVYAFVPGAYQAQGSSVTGIPGSFFPAWLRVRLTVHGWTGGRRREAFSGMYDEDEGGMVLGGGCGSARALDLTGGGGFNHGDPAGPWFPYLGPAGELTGELTLLPRAPPQLPLQGGWVELPMQRRGLLARR</sequence>
<reference evidence="2" key="1">
    <citation type="journal article" date="2020" name="bioRxiv">
        <title>Comparative genomics of Chlamydomonas.</title>
        <authorList>
            <person name="Craig R.J."/>
            <person name="Hasan A.R."/>
            <person name="Ness R.W."/>
            <person name="Keightley P.D."/>
        </authorList>
    </citation>
    <scope>NUCLEOTIDE SEQUENCE</scope>
    <source>
        <strain evidence="2">CCAP 11/70</strain>
    </source>
</reference>
<dbReference type="SUPFAM" id="SSF54695">
    <property type="entry name" value="POZ domain"/>
    <property type="match status" value="1"/>
</dbReference>
<dbReference type="InterPro" id="IPR011333">
    <property type="entry name" value="SKP1/BTB/POZ_sf"/>
</dbReference>
<dbReference type="OrthoDB" id="546755at2759"/>
<dbReference type="AlphaFoldDB" id="A0A835Y9I0"/>
<evidence type="ECO:0000313" key="3">
    <source>
        <dbReference type="Proteomes" id="UP000612055"/>
    </source>
</evidence>
<evidence type="ECO:0000256" key="1">
    <source>
        <dbReference type="SAM" id="MobiDB-lite"/>
    </source>
</evidence>
<dbReference type="EMBL" id="JAEHOE010000017">
    <property type="protein sequence ID" value="KAG2496701.1"/>
    <property type="molecule type" value="Genomic_DNA"/>
</dbReference>
<protein>
    <recommendedName>
        <fullName evidence="4">BTB domain-containing protein</fullName>
    </recommendedName>
</protein>
<feature type="compositionally biased region" description="Gly residues" evidence="1">
    <location>
        <begin position="100"/>
        <end position="110"/>
    </location>
</feature>
<proteinExistence type="predicted"/>
<evidence type="ECO:0008006" key="4">
    <source>
        <dbReference type="Google" id="ProtNLM"/>
    </source>
</evidence>
<organism evidence="2 3">
    <name type="scientific">Edaphochlamys debaryana</name>
    <dbReference type="NCBI Taxonomy" id="47281"/>
    <lineage>
        <taxon>Eukaryota</taxon>
        <taxon>Viridiplantae</taxon>
        <taxon>Chlorophyta</taxon>
        <taxon>core chlorophytes</taxon>
        <taxon>Chlorophyceae</taxon>
        <taxon>CS clade</taxon>
        <taxon>Chlamydomonadales</taxon>
        <taxon>Chlamydomonadales incertae sedis</taxon>
        <taxon>Edaphochlamys</taxon>
    </lineage>
</organism>
<dbReference type="CDD" id="cd18186">
    <property type="entry name" value="BTB_POZ_ZBTB_KLHL-like"/>
    <property type="match status" value="1"/>
</dbReference>
<gene>
    <name evidence="2" type="ORF">HYH03_005116</name>
</gene>
<dbReference type="Gene3D" id="3.30.710.10">
    <property type="entry name" value="Potassium Channel Kv1.1, Chain A"/>
    <property type="match status" value="1"/>
</dbReference>